<protein>
    <submittedName>
        <fullName evidence="2">Uncharacterized protein</fullName>
    </submittedName>
</protein>
<feature type="region of interest" description="Disordered" evidence="1">
    <location>
        <begin position="1"/>
        <end position="41"/>
    </location>
</feature>
<feature type="region of interest" description="Disordered" evidence="1">
    <location>
        <begin position="133"/>
        <end position="162"/>
    </location>
</feature>
<accession>A0ABQ2V3M8</accession>
<evidence type="ECO:0000313" key="2">
    <source>
        <dbReference type="EMBL" id="GGU67497.1"/>
    </source>
</evidence>
<dbReference type="RefSeq" id="WP_189301135.1">
    <property type="nucleotide sequence ID" value="NZ_BMRP01000011.1"/>
</dbReference>
<feature type="compositionally biased region" description="Acidic residues" evidence="1">
    <location>
        <begin position="144"/>
        <end position="155"/>
    </location>
</feature>
<gene>
    <name evidence="2" type="ORF">GCM10010211_36010</name>
</gene>
<feature type="compositionally biased region" description="Low complexity" evidence="1">
    <location>
        <begin position="12"/>
        <end position="22"/>
    </location>
</feature>
<reference evidence="3" key="1">
    <citation type="journal article" date="2019" name="Int. J. Syst. Evol. Microbiol.">
        <title>The Global Catalogue of Microorganisms (GCM) 10K type strain sequencing project: providing services to taxonomists for standard genome sequencing and annotation.</title>
        <authorList>
            <consortium name="The Broad Institute Genomics Platform"/>
            <consortium name="The Broad Institute Genome Sequencing Center for Infectious Disease"/>
            <person name="Wu L."/>
            <person name="Ma J."/>
        </authorList>
    </citation>
    <scope>NUCLEOTIDE SEQUENCE [LARGE SCALE GENOMIC DNA]</scope>
    <source>
        <strain evidence="3">JCM 3399</strain>
    </source>
</reference>
<keyword evidence="3" id="KW-1185">Reference proteome</keyword>
<dbReference type="EMBL" id="BMRP01000011">
    <property type="protein sequence ID" value="GGU67497.1"/>
    <property type="molecule type" value="Genomic_DNA"/>
</dbReference>
<organism evidence="2 3">
    <name type="scientific">Streptomyces albospinus</name>
    <dbReference type="NCBI Taxonomy" id="285515"/>
    <lineage>
        <taxon>Bacteria</taxon>
        <taxon>Bacillati</taxon>
        <taxon>Actinomycetota</taxon>
        <taxon>Actinomycetes</taxon>
        <taxon>Kitasatosporales</taxon>
        <taxon>Streptomycetaceae</taxon>
        <taxon>Streptomyces</taxon>
    </lineage>
</organism>
<evidence type="ECO:0000313" key="3">
    <source>
        <dbReference type="Proteomes" id="UP000654471"/>
    </source>
</evidence>
<evidence type="ECO:0000256" key="1">
    <source>
        <dbReference type="SAM" id="MobiDB-lite"/>
    </source>
</evidence>
<dbReference type="Proteomes" id="UP000654471">
    <property type="component" value="Unassembled WGS sequence"/>
</dbReference>
<name>A0ABQ2V3M8_9ACTN</name>
<sequence length="338" mass="36288">MAYEDFSPPRHLPALPHPLAKPGFGKRSAPGQRPARPADFAHLPRREASVAAYLDRLPEGADISVKTLAKVLADYGQCALRTVRRRLSEAGHLRQFTEHLMSDDGSQQWVTRTYFSRTPRDDAWWAALRAGNVPTAGTPSAEGPQEEPPDPPEDEPSPRPQRPYSRAYALLAALGRAEPRMTLSAADCAALEAYAEEWLARGASREQVLTALTAGLPPQIHHPGRLAHRRLVDKMPPVTVEAARDRPLGPNSTFSPCSPLGAVGPLDPLAPLRMMECTVCGIPGRPAALPGGICGACRGEAPPDRGPARTSPAQVRAHVRHLRAIGRATAPSGPQSSP</sequence>
<comment type="caution">
    <text evidence="2">The sequence shown here is derived from an EMBL/GenBank/DDBJ whole genome shotgun (WGS) entry which is preliminary data.</text>
</comment>
<proteinExistence type="predicted"/>